<dbReference type="HOGENOM" id="CLU_2065880_0_0_1"/>
<keyword evidence="1" id="KW-0732">Signal</keyword>
<dbReference type="dictyBase" id="DDB_G0269652"/>
<dbReference type="EMBL" id="AAFI02000005">
    <property type="protein sequence ID" value="EAL72176.1"/>
    <property type="molecule type" value="Genomic_DNA"/>
</dbReference>
<dbReference type="Proteomes" id="UP000002195">
    <property type="component" value="Unassembled WGS sequence"/>
</dbReference>
<comment type="caution">
    <text evidence="2">The sequence shown here is derived from an EMBL/GenBank/DDBJ whole genome shotgun (WGS) entry which is preliminary data.</text>
</comment>
<accession>Q55DI2</accession>
<dbReference type="FunCoup" id="Q55DI2">
    <property type="interactions" value="744"/>
</dbReference>
<dbReference type="RefSeq" id="XP_646149.1">
    <property type="nucleotide sequence ID" value="XM_641057.1"/>
</dbReference>
<dbReference type="KEGG" id="ddi:DDB_G0269652"/>
<organism evidence="2 3">
    <name type="scientific">Dictyostelium discoideum</name>
    <name type="common">Social amoeba</name>
    <dbReference type="NCBI Taxonomy" id="44689"/>
    <lineage>
        <taxon>Eukaryota</taxon>
        <taxon>Amoebozoa</taxon>
        <taxon>Evosea</taxon>
        <taxon>Eumycetozoa</taxon>
        <taxon>Dictyostelia</taxon>
        <taxon>Dictyosteliales</taxon>
        <taxon>Dictyosteliaceae</taxon>
        <taxon>Dictyostelium</taxon>
    </lineage>
</organism>
<sequence>MFSSKILGLIAVGAIFIATNPKEKETFANQLQEKTKKESGFIAGWAAKGMALLDLFTIEDHIFFSLAFLNPPPHSTDSVVAIAKVHPCHTYNQSPLVAIGILNNWFFVQDFIRNYLKRI</sequence>
<dbReference type="PaxDb" id="44689-DDB0190434"/>
<dbReference type="InParanoid" id="Q55DI2"/>
<feature type="chain" id="PRO_5004250547" evidence="1">
    <location>
        <begin position="22"/>
        <end position="119"/>
    </location>
</feature>
<gene>
    <name evidence="2" type="ORF">DDB_G0269652</name>
</gene>
<feature type="signal peptide" evidence="1">
    <location>
        <begin position="1"/>
        <end position="21"/>
    </location>
</feature>
<dbReference type="OMA" id="LFTIEDH"/>
<keyword evidence="3" id="KW-1185">Reference proteome</keyword>
<proteinExistence type="predicted"/>
<evidence type="ECO:0000313" key="2">
    <source>
        <dbReference type="EMBL" id="EAL72176.1"/>
    </source>
</evidence>
<name>Q55DI2_DICDI</name>
<protein>
    <submittedName>
        <fullName evidence="2">Uncharacterized protein</fullName>
    </submittedName>
</protein>
<reference evidence="2 3" key="1">
    <citation type="journal article" date="2005" name="Nature">
        <title>The genome of the social amoeba Dictyostelium discoideum.</title>
        <authorList>
            <consortium name="The Dictyostelium discoideum Sequencing Consortium"/>
            <person name="Eichinger L."/>
            <person name="Pachebat J.A."/>
            <person name="Glockner G."/>
            <person name="Rajandream M.A."/>
            <person name="Sucgang R."/>
            <person name="Berriman M."/>
            <person name="Song J."/>
            <person name="Olsen R."/>
            <person name="Szafranski K."/>
            <person name="Xu Q."/>
            <person name="Tunggal B."/>
            <person name="Kummerfeld S."/>
            <person name="Madera M."/>
            <person name="Konfortov B.A."/>
            <person name="Rivero F."/>
            <person name="Bankier A.T."/>
            <person name="Lehmann R."/>
            <person name="Hamlin N."/>
            <person name="Davies R."/>
            <person name="Gaudet P."/>
            <person name="Fey P."/>
            <person name="Pilcher K."/>
            <person name="Chen G."/>
            <person name="Saunders D."/>
            <person name="Sodergren E."/>
            <person name="Davis P."/>
            <person name="Kerhornou A."/>
            <person name="Nie X."/>
            <person name="Hall N."/>
            <person name="Anjard C."/>
            <person name="Hemphill L."/>
            <person name="Bason N."/>
            <person name="Farbrother P."/>
            <person name="Desany B."/>
            <person name="Just E."/>
            <person name="Morio T."/>
            <person name="Rost R."/>
            <person name="Churcher C."/>
            <person name="Cooper J."/>
            <person name="Haydock S."/>
            <person name="van Driessche N."/>
            <person name="Cronin A."/>
            <person name="Goodhead I."/>
            <person name="Muzny D."/>
            <person name="Mourier T."/>
            <person name="Pain A."/>
            <person name="Lu M."/>
            <person name="Harper D."/>
            <person name="Lindsay R."/>
            <person name="Hauser H."/>
            <person name="James K."/>
            <person name="Quiles M."/>
            <person name="Madan Babu M."/>
            <person name="Saito T."/>
            <person name="Buchrieser C."/>
            <person name="Wardroper A."/>
            <person name="Felder M."/>
            <person name="Thangavelu M."/>
            <person name="Johnson D."/>
            <person name="Knights A."/>
            <person name="Loulseged H."/>
            <person name="Mungall K."/>
            <person name="Oliver K."/>
            <person name="Price C."/>
            <person name="Quail M.A."/>
            <person name="Urushihara H."/>
            <person name="Hernandez J."/>
            <person name="Rabbinowitsch E."/>
            <person name="Steffen D."/>
            <person name="Sanders M."/>
            <person name="Ma J."/>
            <person name="Kohara Y."/>
            <person name="Sharp S."/>
            <person name="Simmonds M."/>
            <person name="Spiegler S."/>
            <person name="Tivey A."/>
            <person name="Sugano S."/>
            <person name="White B."/>
            <person name="Walker D."/>
            <person name="Woodward J."/>
            <person name="Winckler T."/>
            <person name="Tanaka Y."/>
            <person name="Shaulsky G."/>
            <person name="Schleicher M."/>
            <person name="Weinstock G."/>
            <person name="Rosenthal A."/>
            <person name="Cox E.C."/>
            <person name="Chisholm R.L."/>
            <person name="Gibbs R."/>
            <person name="Loomis W.F."/>
            <person name="Platzer M."/>
            <person name="Kay R.R."/>
            <person name="Williams J."/>
            <person name="Dear P.H."/>
            <person name="Noegel A.A."/>
            <person name="Barrell B."/>
            <person name="Kuspa A."/>
        </authorList>
    </citation>
    <scope>NUCLEOTIDE SEQUENCE [LARGE SCALE GENOMIC DNA]</scope>
    <source>
        <strain evidence="2 3">AX4</strain>
    </source>
</reference>
<dbReference type="GeneID" id="8617100"/>
<evidence type="ECO:0000313" key="3">
    <source>
        <dbReference type="Proteomes" id="UP000002195"/>
    </source>
</evidence>
<dbReference type="VEuPathDB" id="AmoebaDB:DDB_G0269652"/>
<evidence type="ECO:0000256" key="1">
    <source>
        <dbReference type="SAM" id="SignalP"/>
    </source>
</evidence>
<dbReference type="AlphaFoldDB" id="Q55DI2"/>